<evidence type="ECO:0000256" key="1">
    <source>
        <dbReference type="ARBA" id="ARBA00034773"/>
    </source>
</evidence>
<dbReference type="PANTHER" id="PTHR46525">
    <property type="entry name" value="EMB|CAB72159.1"/>
    <property type="match status" value="1"/>
</dbReference>
<sequence>MAASKTYNTRTNYRSLSSDRDARMASESSEFEFDESDVWNTARSATPDFRNQATNARLSKKTSARRVDSVERASAGMTPASFPVNIPDWSKILKEDCSDNQRRENDDNFGEEDGEDGENRIPPHEFLARQFARTRIASYSLHEGIGRTLKGRDLSRVRNAIWEKIGFQD</sequence>
<comment type="similarity">
    <text evidence="1">Belongs to the senescence regulator S40 family.</text>
</comment>
<evidence type="ECO:0000313" key="3">
    <source>
        <dbReference type="EMBL" id="CAK9165180.1"/>
    </source>
</evidence>
<dbReference type="EMBL" id="CAUOFW020004347">
    <property type="protein sequence ID" value="CAK9165180.1"/>
    <property type="molecule type" value="Genomic_DNA"/>
</dbReference>
<organism evidence="3 4">
    <name type="scientific">Ilex paraguariensis</name>
    <name type="common">yerba mate</name>
    <dbReference type="NCBI Taxonomy" id="185542"/>
    <lineage>
        <taxon>Eukaryota</taxon>
        <taxon>Viridiplantae</taxon>
        <taxon>Streptophyta</taxon>
        <taxon>Embryophyta</taxon>
        <taxon>Tracheophyta</taxon>
        <taxon>Spermatophyta</taxon>
        <taxon>Magnoliopsida</taxon>
        <taxon>eudicotyledons</taxon>
        <taxon>Gunneridae</taxon>
        <taxon>Pentapetalae</taxon>
        <taxon>asterids</taxon>
        <taxon>campanulids</taxon>
        <taxon>Aquifoliales</taxon>
        <taxon>Aquifoliaceae</taxon>
        <taxon>Ilex</taxon>
    </lineage>
</organism>
<feature type="region of interest" description="Disordered" evidence="2">
    <location>
        <begin position="1"/>
        <end position="81"/>
    </location>
</feature>
<feature type="region of interest" description="Disordered" evidence="2">
    <location>
        <begin position="93"/>
        <end position="121"/>
    </location>
</feature>
<dbReference type="Pfam" id="PF04520">
    <property type="entry name" value="Senescence_reg"/>
    <property type="match status" value="1"/>
</dbReference>
<feature type="compositionally biased region" description="Polar residues" evidence="2">
    <location>
        <begin position="38"/>
        <end position="57"/>
    </location>
</feature>
<dbReference type="InterPro" id="IPR007608">
    <property type="entry name" value="Senescence_reg_S40"/>
</dbReference>
<keyword evidence="4" id="KW-1185">Reference proteome</keyword>
<reference evidence="3 4" key="1">
    <citation type="submission" date="2024-02" db="EMBL/GenBank/DDBJ databases">
        <authorList>
            <person name="Vignale AGUSTIN F."/>
            <person name="Sosa J E."/>
            <person name="Modenutti C."/>
        </authorList>
    </citation>
    <scope>NUCLEOTIDE SEQUENCE [LARGE SCALE GENOMIC DNA]</scope>
</reference>
<name>A0ABC8TB72_9AQUA</name>
<proteinExistence type="inferred from homology"/>
<evidence type="ECO:0000313" key="4">
    <source>
        <dbReference type="Proteomes" id="UP001642360"/>
    </source>
</evidence>
<evidence type="ECO:0000256" key="2">
    <source>
        <dbReference type="SAM" id="MobiDB-lite"/>
    </source>
</evidence>
<comment type="caution">
    <text evidence="3">The sequence shown here is derived from an EMBL/GenBank/DDBJ whole genome shotgun (WGS) entry which is preliminary data.</text>
</comment>
<protein>
    <recommendedName>
        <fullName evidence="5">Senescence regulator</fullName>
    </recommendedName>
</protein>
<feature type="compositionally biased region" description="Polar residues" evidence="2">
    <location>
        <begin position="1"/>
        <end position="16"/>
    </location>
</feature>
<dbReference type="GO" id="GO:0010150">
    <property type="term" value="P:leaf senescence"/>
    <property type="evidence" value="ECO:0007669"/>
    <property type="project" value="UniProtKB-ARBA"/>
</dbReference>
<feature type="compositionally biased region" description="Acidic residues" evidence="2">
    <location>
        <begin position="107"/>
        <end position="116"/>
    </location>
</feature>
<dbReference type="AlphaFoldDB" id="A0ABC8TB72"/>
<accession>A0ABC8TB72</accession>
<evidence type="ECO:0008006" key="5">
    <source>
        <dbReference type="Google" id="ProtNLM"/>
    </source>
</evidence>
<dbReference type="PANTHER" id="PTHR46525:SF2">
    <property type="entry name" value="EMB|CAB72159.1"/>
    <property type="match status" value="1"/>
</dbReference>
<feature type="compositionally biased region" description="Basic and acidic residues" evidence="2">
    <location>
        <begin position="93"/>
        <end position="106"/>
    </location>
</feature>
<gene>
    <name evidence="3" type="ORF">ILEXP_LOCUS34339</name>
</gene>
<dbReference type="Proteomes" id="UP001642360">
    <property type="component" value="Unassembled WGS sequence"/>
</dbReference>